<reference evidence="2 3" key="1">
    <citation type="submission" date="2024-02" db="EMBL/GenBank/DDBJ databases">
        <title>High-quality chromosome-scale genome assembly of Pensacola bahiagrass (Paspalum notatum Flugge var. saurae).</title>
        <authorList>
            <person name="Vega J.M."/>
            <person name="Podio M."/>
            <person name="Orjuela J."/>
            <person name="Siena L.A."/>
            <person name="Pessino S.C."/>
            <person name="Combes M.C."/>
            <person name="Mariac C."/>
            <person name="Albertini E."/>
            <person name="Pupilli F."/>
            <person name="Ortiz J.P.A."/>
            <person name="Leblanc O."/>
        </authorList>
    </citation>
    <scope>NUCLEOTIDE SEQUENCE [LARGE SCALE GENOMIC DNA]</scope>
    <source>
        <strain evidence="2">R1</strain>
        <tissue evidence="2">Leaf</tissue>
    </source>
</reference>
<name>A0AAQ3SNJ5_PASNO</name>
<dbReference type="EMBL" id="CP144746">
    <property type="protein sequence ID" value="WVZ57885.1"/>
    <property type="molecule type" value="Genomic_DNA"/>
</dbReference>
<sequence length="188" mass="21126">FHPTSPCPRPNSVGYPGPARRHCHTRPPRPRAPKPLPTFSPPREARSPRPCSPGRVLAPALDPVTLCSAAPPPENLAAILGSYAVEEARDTTVSCRRTTGRLAPFLPWEGIRIVKAMQQVMKLNDEKVGLYGEDKTQHWLTFCLTAEEQLTHLLHCRTFSSEFFIIYSSMRRLLLINTDHLLRLTILN</sequence>
<proteinExistence type="predicted"/>
<evidence type="ECO:0000313" key="2">
    <source>
        <dbReference type="EMBL" id="WVZ57885.1"/>
    </source>
</evidence>
<feature type="compositionally biased region" description="Basic residues" evidence="1">
    <location>
        <begin position="19"/>
        <end position="32"/>
    </location>
</feature>
<evidence type="ECO:0000256" key="1">
    <source>
        <dbReference type="SAM" id="MobiDB-lite"/>
    </source>
</evidence>
<gene>
    <name evidence="2" type="ORF">U9M48_008220</name>
</gene>
<keyword evidence="3" id="KW-1185">Reference proteome</keyword>
<protein>
    <submittedName>
        <fullName evidence="2">Uncharacterized protein</fullName>
    </submittedName>
</protein>
<feature type="region of interest" description="Disordered" evidence="1">
    <location>
        <begin position="1"/>
        <end position="54"/>
    </location>
</feature>
<dbReference type="Proteomes" id="UP001341281">
    <property type="component" value="Chromosome 02"/>
</dbReference>
<evidence type="ECO:0000313" key="3">
    <source>
        <dbReference type="Proteomes" id="UP001341281"/>
    </source>
</evidence>
<feature type="non-terminal residue" evidence="2">
    <location>
        <position position="1"/>
    </location>
</feature>
<organism evidence="2 3">
    <name type="scientific">Paspalum notatum var. saurae</name>
    <dbReference type="NCBI Taxonomy" id="547442"/>
    <lineage>
        <taxon>Eukaryota</taxon>
        <taxon>Viridiplantae</taxon>
        <taxon>Streptophyta</taxon>
        <taxon>Embryophyta</taxon>
        <taxon>Tracheophyta</taxon>
        <taxon>Spermatophyta</taxon>
        <taxon>Magnoliopsida</taxon>
        <taxon>Liliopsida</taxon>
        <taxon>Poales</taxon>
        <taxon>Poaceae</taxon>
        <taxon>PACMAD clade</taxon>
        <taxon>Panicoideae</taxon>
        <taxon>Andropogonodae</taxon>
        <taxon>Paspaleae</taxon>
        <taxon>Paspalinae</taxon>
        <taxon>Paspalum</taxon>
    </lineage>
</organism>
<dbReference type="AlphaFoldDB" id="A0AAQ3SNJ5"/>
<accession>A0AAQ3SNJ5</accession>